<keyword evidence="6 8" id="KW-0472">Membrane</keyword>
<feature type="region of interest" description="Disordered" evidence="7">
    <location>
        <begin position="1"/>
        <end position="23"/>
    </location>
</feature>
<comment type="subcellular location">
    <subcellularLocation>
        <location evidence="1">Cell inner membrane</location>
    </subcellularLocation>
</comment>
<dbReference type="PANTHER" id="PTHR30462:SF0">
    <property type="entry name" value="INTERMEMBRANE TRANSPORT PROTEIN YEBT"/>
    <property type="match status" value="1"/>
</dbReference>
<comment type="caution">
    <text evidence="10">The sequence shown here is derived from an EMBL/GenBank/DDBJ whole genome shotgun (WGS) entry which is preliminary data.</text>
</comment>
<dbReference type="Pfam" id="PF02470">
    <property type="entry name" value="MlaD"/>
    <property type="match status" value="3"/>
</dbReference>
<evidence type="ECO:0000256" key="6">
    <source>
        <dbReference type="ARBA" id="ARBA00023136"/>
    </source>
</evidence>
<evidence type="ECO:0000256" key="4">
    <source>
        <dbReference type="ARBA" id="ARBA00022692"/>
    </source>
</evidence>
<reference evidence="10 11" key="1">
    <citation type="journal article" date="2022" name="Arch. Microbiol.">
        <title>Paraburkholderia bengalensis sp. nov. isolated from roots of Oryza sativa, IR64.</title>
        <authorList>
            <person name="Nag P."/>
            <person name="Mondal N."/>
            <person name="Sarkar J."/>
            <person name="Das S."/>
        </authorList>
    </citation>
    <scope>NUCLEOTIDE SEQUENCE [LARGE SCALE GENOMIC DNA]</scope>
    <source>
        <strain evidence="10 11">IR64_4_BI</strain>
    </source>
</reference>
<evidence type="ECO:0000256" key="5">
    <source>
        <dbReference type="ARBA" id="ARBA00022989"/>
    </source>
</evidence>
<feature type="domain" description="Mce/MlaD" evidence="9">
    <location>
        <begin position="174"/>
        <end position="234"/>
    </location>
</feature>
<feature type="domain" description="Mce/MlaD" evidence="9">
    <location>
        <begin position="304"/>
        <end position="408"/>
    </location>
</feature>
<evidence type="ECO:0000256" key="1">
    <source>
        <dbReference type="ARBA" id="ARBA00004533"/>
    </source>
</evidence>
<dbReference type="Proteomes" id="UP001386437">
    <property type="component" value="Unassembled WGS sequence"/>
</dbReference>
<keyword evidence="3" id="KW-0997">Cell inner membrane</keyword>
<evidence type="ECO:0000256" key="7">
    <source>
        <dbReference type="SAM" id="MobiDB-lite"/>
    </source>
</evidence>
<accession>A0ABU8IU06</accession>
<feature type="compositionally biased region" description="Basic and acidic residues" evidence="7">
    <location>
        <begin position="1"/>
        <end position="11"/>
    </location>
</feature>
<organism evidence="10 11">
    <name type="scientific">Paraburkholderia bengalensis</name>
    <dbReference type="NCBI Taxonomy" id="2747562"/>
    <lineage>
        <taxon>Bacteria</taxon>
        <taxon>Pseudomonadati</taxon>
        <taxon>Pseudomonadota</taxon>
        <taxon>Betaproteobacteria</taxon>
        <taxon>Burkholderiales</taxon>
        <taxon>Burkholderiaceae</taxon>
        <taxon>Paraburkholderia</taxon>
    </lineage>
</organism>
<evidence type="ECO:0000313" key="11">
    <source>
        <dbReference type="Proteomes" id="UP001386437"/>
    </source>
</evidence>
<evidence type="ECO:0000256" key="2">
    <source>
        <dbReference type="ARBA" id="ARBA00022475"/>
    </source>
</evidence>
<feature type="domain" description="Mce/MlaD" evidence="9">
    <location>
        <begin position="59"/>
        <end position="150"/>
    </location>
</feature>
<keyword evidence="4 8" id="KW-0812">Transmembrane</keyword>
<dbReference type="EMBL" id="JACFYJ010000028">
    <property type="protein sequence ID" value="MEI5999026.1"/>
    <property type="molecule type" value="Genomic_DNA"/>
</dbReference>
<dbReference type="RefSeq" id="WP_336599138.1">
    <property type="nucleotide sequence ID" value="NZ_JACFYJ010000028.1"/>
</dbReference>
<keyword evidence="11" id="KW-1185">Reference proteome</keyword>
<evidence type="ECO:0000259" key="9">
    <source>
        <dbReference type="Pfam" id="PF02470"/>
    </source>
</evidence>
<evidence type="ECO:0000313" key="10">
    <source>
        <dbReference type="EMBL" id="MEI5999026.1"/>
    </source>
</evidence>
<evidence type="ECO:0000256" key="8">
    <source>
        <dbReference type="SAM" id="Phobius"/>
    </source>
</evidence>
<sequence length="546" mass="59067">MDKPPQSHVDDPQEPGGPDFPAVETVPRARWRVQLVWLVPLVAVLIGGWLAIKAVLEQGPTVTISFNTGDGLEAGKTKIRFKNVEVGTVKRVVLSDDHTRVIATAEMTKNASDMLVDDSRFWVVRPRVSGGTVSGLGTLLSGSYVSMDPGKSKVVRHDFIGLETPPVIATGESGREFVLKGEDMGSLDVGSPVFFRRLQVGQVTSYNLDPDGKGVTLHVFVNAPYDRYVTKGTRFWQASGIDVSLGAEGVRVNTESLVSILVGGLAFQTPTESATTEQAAARSEFVLYPDRAEAMKHPDRIVVPYVFNFKESVRGLVVGAPVEFRGIPVGEVTAINTRFDRARNEFSIPVEVHLYPERFTSRYASGERGGRLTSQPEKLAQILVDRGLRGQLRTGSLLTGQLYIALDFFPDAPKATVDFASNPPELPTVPGGLQSLQDSVSSLLARLNKVPFEGIGNNARQTLADADKLLKALDSGIVPDARATLAAARNAIDSANGALQPDSVLTQNTVETMREMSRAAAALRTLADYLERHPEAVLRGKTEGEK</sequence>
<dbReference type="PANTHER" id="PTHR30462">
    <property type="entry name" value="INTERMEMBRANE TRANSPORT PROTEIN PQIB-RELATED"/>
    <property type="match status" value="1"/>
</dbReference>
<proteinExistence type="predicted"/>
<keyword evidence="5 8" id="KW-1133">Transmembrane helix</keyword>
<dbReference type="InterPro" id="IPR051800">
    <property type="entry name" value="PqiA-PqiB_transport"/>
</dbReference>
<protein>
    <submittedName>
        <fullName evidence="10">MCE family protein</fullName>
    </submittedName>
</protein>
<gene>
    <name evidence="10" type="ORF">H3V53_17965</name>
</gene>
<keyword evidence="2" id="KW-1003">Cell membrane</keyword>
<feature type="transmembrane region" description="Helical" evidence="8">
    <location>
        <begin position="35"/>
        <end position="56"/>
    </location>
</feature>
<evidence type="ECO:0000256" key="3">
    <source>
        <dbReference type="ARBA" id="ARBA00022519"/>
    </source>
</evidence>
<name>A0ABU8IU06_9BURK</name>
<dbReference type="InterPro" id="IPR003399">
    <property type="entry name" value="Mce/MlaD"/>
</dbReference>